<protein>
    <recommendedName>
        <fullName evidence="1">Helicase C-terminal domain-containing protein</fullName>
    </recommendedName>
</protein>
<dbReference type="AlphaFoldDB" id="A0A0W1APB1"/>
<dbReference type="PANTHER" id="PTHR47957">
    <property type="entry name" value="ATP-DEPENDENT HELICASE HRQ1"/>
    <property type="match status" value="1"/>
</dbReference>
<dbReference type="CDD" id="cd18785">
    <property type="entry name" value="SF2_C"/>
    <property type="match status" value="1"/>
</dbReference>
<dbReference type="GO" id="GO:0036297">
    <property type="term" value="P:interstrand cross-link repair"/>
    <property type="evidence" value="ECO:0007669"/>
    <property type="project" value="TreeGrafter"/>
</dbReference>
<dbReference type="RefSeq" id="WP_060626958.1">
    <property type="nucleotide sequence ID" value="NZ_LCZJ02000098.1"/>
</dbReference>
<evidence type="ECO:0000259" key="1">
    <source>
        <dbReference type="PROSITE" id="PS51194"/>
    </source>
</evidence>
<dbReference type="SMART" id="SM00490">
    <property type="entry name" value="HELICc"/>
    <property type="match status" value="1"/>
</dbReference>
<evidence type="ECO:0000313" key="2">
    <source>
        <dbReference type="EMBL" id="KTD83164.1"/>
    </source>
</evidence>
<comment type="caution">
    <text evidence="2">The sequence shown here is derived from an EMBL/GenBank/DDBJ whole genome shotgun (WGS) entry which is preliminary data.</text>
</comment>
<dbReference type="OrthoDB" id="713315at2"/>
<dbReference type="Pfam" id="PF00271">
    <property type="entry name" value="Helicase_C"/>
    <property type="match status" value="1"/>
</dbReference>
<dbReference type="InterPro" id="IPR027417">
    <property type="entry name" value="P-loop_NTPase"/>
</dbReference>
<dbReference type="Gene3D" id="3.40.50.300">
    <property type="entry name" value="P-loop containing nucleotide triphosphate hydrolases"/>
    <property type="match status" value="1"/>
</dbReference>
<dbReference type="PROSITE" id="PS51194">
    <property type="entry name" value="HELICASE_CTER"/>
    <property type="match status" value="1"/>
</dbReference>
<dbReference type="GO" id="GO:0043138">
    <property type="term" value="F:3'-5' DNA helicase activity"/>
    <property type="evidence" value="ECO:0007669"/>
    <property type="project" value="TreeGrafter"/>
</dbReference>
<organism evidence="2 3">
    <name type="scientific">Paenibacillus etheri</name>
    <dbReference type="NCBI Taxonomy" id="1306852"/>
    <lineage>
        <taxon>Bacteria</taxon>
        <taxon>Bacillati</taxon>
        <taxon>Bacillota</taxon>
        <taxon>Bacilli</taxon>
        <taxon>Bacillales</taxon>
        <taxon>Paenibacillaceae</taxon>
        <taxon>Paenibacillus</taxon>
    </lineage>
</organism>
<dbReference type="InterPro" id="IPR001650">
    <property type="entry name" value="Helicase_C-like"/>
</dbReference>
<dbReference type="GO" id="GO:0006289">
    <property type="term" value="P:nucleotide-excision repair"/>
    <property type="evidence" value="ECO:0007669"/>
    <property type="project" value="TreeGrafter"/>
</dbReference>
<proteinExistence type="predicted"/>
<keyword evidence="3" id="KW-1185">Reference proteome</keyword>
<accession>A0A0W1APB1</accession>
<dbReference type="Proteomes" id="UP000054709">
    <property type="component" value="Unassembled WGS sequence"/>
</dbReference>
<sequence>MNKNLLANLKNREALYKSLKEEFIGPCVSDKSITLNSNKTVFFDRADDLYKPYKDQLTGEEILQQPPTRRYGTAVLHPLKTEKEDFIEEKENDPDHTEPIILGDASKDLENIDSRNEVDDEDPDLDMVSANAYQQSSMAVSFKADFPHGSELNVHVDGGRYYPFSVKFKGGDEGRTYRWWVRVPVHFVVKIKAEKLLGPEEVLEHGETTDVISMEGLDIQADILSRPIKDTERLITVSLINRTQAFGHIPLDSICLFQASFKTEIISPDFSPSILPYPEMADLDALDEEELSITLLYRKTKTYAVGHGCSADWSEVIDDKAAFVQTSFLPSYETKSMTPDITRDDGTDIVVSMRDLAGIDSTNNGMNQLEEIVRLYEKWIKKRWEEARKLDSTLTPAAERNLQECDKCVKRMKQGLEYLKDPIVLSAFKLANEAMLLQQVTGGAIREAEIADETISFSLPYRTPDLTVIPESRGKWRAFQIAFILMTMESAAESDCPERETVELIFFPTGGGKTEAYLGLSAFSIFMRRLKNKNDSGVHVLMRYTLRLLTADQFQRASRLICAMESIRRRHQEQLGSDEFSIGIWLGGDTTPNNHVIAKKQLMELRSGKSNVNPFLINSCPWCGAKMGKLRLKEIKSVAVKGKKANTKARSQPNFSVHGYRLADGKVEIHCTDNKCLFSEKLPVYVVDEDIYDKRPTFIIGTVDKFAQLAWNSRPRSIFGIGRDGTRDSSPPGLIIQDELHLISGPLGSMSGIFEVLIEELCTDYRTSNGVKPKIVCSTATIRRYQKQIQDIYDRTNVALFPASGLDADDSFFATYARDKEGKLLPGRKYVGLNAPGLGSMQTLQVRSLTSLLQAPMKMDEKERDPWWTLLIFFNSLRELGTTVSLLQSDIPNHLKVIKNRGNLDFKELRHLNKIKELTSRLSSDEVASAINELKIQKGVGTVTDVCLASNIIEVGVDIDRLSLMTVIGQPKTTAQYIQVTGRIGRRWYERPGLVVTLYSASKPRDRSHFEKFRSYHEKLYAQVEPTSVTPFSPTVVDRMLHAVMVGYVRQFGHLNEVDSPSPVPEELLSQLWQRICERVKSIDQEEMNNVQKVFERRISQWKTLRPSEWSKKSTTDEYPLLYSAGSYVDPTTKRISWATPNSMRNVDSSCLGEISTLYVLQDIEELES</sequence>
<dbReference type="PANTHER" id="PTHR47957:SF3">
    <property type="entry name" value="ATP-DEPENDENT HELICASE HRQ1"/>
    <property type="match status" value="1"/>
</dbReference>
<feature type="domain" description="Helicase C-terminal" evidence="1">
    <location>
        <begin position="851"/>
        <end position="1035"/>
    </location>
</feature>
<dbReference type="SUPFAM" id="SSF52540">
    <property type="entry name" value="P-loop containing nucleoside triphosphate hydrolases"/>
    <property type="match status" value="1"/>
</dbReference>
<name>A0A0W1APB1_9BACL</name>
<evidence type="ECO:0000313" key="3">
    <source>
        <dbReference type="Proteomes" id="UP000054709"/>
    </source>
</evidence>
<reference evidence="2 3" key="1">
    <citation type="journal article" date="2015" name="Int. Biodeterior. Biodegradation">
        <title>Physiological and genetic screening methods for the isolation of methyl tert-butyl ether-degrading bacteria for bioremediation purposes.</title>
        <authorList>
            <person name="Guisado I.M."/>
            <person name="Purswani J."/>
            <person name="Gonzalez Lopez J."/>
            <person name="Pozo C."/>
        </authorList>
    </citation>
    <scope>NUCLEOTIDE SEQUENCE [LARGE SCALE GENOMIC DNA]</scope>
    <source>
        <strain evidence="2 3">SH7</strain>
    </source>
</reference>
<gene>
    <name evidence="2" type="ORF">UQ64_03275</name>
</gene>
<dbReference type="EMBL" id="LCZJ02000098">
    <property type="protein sequence ID" value="KTD83164.1"/>
    <property type="molecule type" value="Genomic_DNA"/>
</dbReference>